<evidence type="ECO:0000256" key="1">
    <source>
        <dbReference type="PROSITE-ProRule" id="PRU00339"/>
    </source>
</evidence>
<protein>
    <submittedName>
        <fullName evidence="4">Oxygen tolerance</fullName>
    </submittedName>
</protein>
<feature type="transmembrane region" description="Helical" evidence="2">
    <location>
        <begin position="714"/>
        <end position="734"/>
    </location>
</feature>
<name>A0A1T4Y8Z3_9BACT</name>
<dbReference type="EMBL" id="FUYE01000008">
    <property type="protein sequence ID" value="SKA98282.1"/>
    <property type="molecule type" value="Genomic_DNA"/>
</dbReference>
<dbReference type="PANTHER" id="PTHR40940:SF2">
    <property type="entry name" value="BATD"/>
    <property type="match status" value="1"/>
</dbReference>
<accession>A0A1T4Y8Z3</accession>
<dbReference type="InterPro" id="IPR025738">
    <property type="entry name" value="BatD"/>
</dbReference>
<dbReference type="Proteomes" id="UP000190774">
    <property type="component" value="Unassembled WGS sequence"/>
</dbReference>
<feature type="signal peptide" evidence="3">
    <location>
        <begin position="1"/>
        <end position="23"/>
    </location>
</feature>
<evidence type="ECO:0000256" key="3">
    <source>
        <dbReference type="SAM" id="SignalP"/>
    </source>
</evidence>
<proteinExistence type="predicted"/>
<feature type="transmembrane region" description="Helical" evidence="2">
    <location>
        <begin position="466"/>
        <end position="487"/>
    </location>
</feature>
<evidence type="ECO:0000256" key="2">
    <source>
        <dbReference type="SAM" id="Phobius"/>
    </source>
</evidence>
<keyword evidence="3" id="KW-0732">Signal</keyword>
<dbReference type="PANTHER" id="PTHR40940">
    <property type="entry name" value="PROTEIN BATD-RELATED"/>
    <property type="match status" value="1"/>
</dbReference>
<organism evidence="4 5">
    <name type="scientific">Prosthecobacter debontii</name>
    <dbReference type="NCBI Taxonomy" id="48467"/>
    <lineage>
        <taxon>Bacteria</taxon>
        <taxon>Pseudomonadati</taxon>
        <taxon>Verrucomicrobiota</taxon>
        <taxon>Verrucomicrobiia</taxon>
        <taxon>Verrucomicrobiales</taxon>
        <taxon>Verrucomicrobiaceae</taxon>
        <taxon>Prosthecobacter</taxon>
    </lineage>
</organism>
<feature type="chain" id="PRO_5013024379" evidence="3">
    <location>
        <begin position="24"/>
        <end position="846"/>
    </location>
</feature>
<dbReference type="InterPro" id="IPR011990">
    <property type="entry name" value="TPR-like_helical_dom_sf"/>
</dbReference>
<dbReference type="PROSITE" id="PS50005">
    <property type="entry name" value="TPR"/>
    <property type="match status" value="1"/>
</dbReference>
<reference evidence="5" key="1">
    <citation type="submission" date="2017-02" db="EMBL/GenBank/DDBJ databases">
        <authorList>
            <person name="Varghese N."/>
            <person name="Submissions S."/>
        </authorList>
    </citation>
    <scope>NUCLEOTIDE SEQUENCE [LARGE SCALE GENOMIC DNA]</scope>
    <source>
        <strain evidence="5">ATCC 700200</strain>
    </source>
</reference>
<keyword evidence="1" id="KW-0802">TPR repeat</keyword>
<dbReference type="SUPFAM" id="SSF48452">
    <property type="entry name" value="TPR-like"/>
    <property type="match status" value="1"/>
</dbReference>
<evidence type="ECO:0000313" key="4">
    <source>
        <dbReference type="EMBL" id="SKA98282.1"/>
    </source>
</evidence>
<keyword evidence="2" id="KW-1133">Transmembrane helix</keyword>
<feature type="repeat" description="TPR" evidence="1">
    <location>
        <begin position="644"/>
        <end position="677"/>
    </location>
</feature>
<feature type="transmembrane region" description="Helical" evidence="2">
    <location>
        <begin position="740"/>
        <end position="763"/>
    </location>
</feature>
<keyword evidence="2" id="KW-0472">Membrane</keyword>
<dbReference type="AlphaFoldDB" id="A0A1T4Y8Z3"/>
<dbReference type="InterPro" id="IPR019734">
    <property type="entry name" value="TPR_rpt"/>
</dbReference>
<dbReference type="Pfam" id="PF13584">
    <property type="entry name" value="BatD"/>
    <property type="match status" value="1"/>
</dbReference>
<sequence length="846" mass="92068">MTSVKKQILSLTWLLAAASMAEAATVRAYVQPETARPNQIVSYVITVQDGQLDGIPELRLPLQIGQNTAVSTSTQLQITNGVRTTSLRLTWGLAASEPGEFVIPAQALRVDGQTLTTNEVKLTVEQGGGAVGADADDPNQPILQIELSRKEIYQGEVMPVICSLYVPRQTQLRRLGLIDIEKSDFAIARFPQQSEQTITVIDGVSYVVLTFRSTLSSLRTGELKVGPATMEILVEVPMEGAQQRGNMFPPGFPQGFFGVPTEPRKITVKSQEVTLKVLPLPAEGKPANFSGAVGDFSLSATATPTDLTVGDPIAVELEVSGAGNFDALTPPALTSLDGWKSYPAKRYNIEGQLDQNQVPTLERRVGYSQVFIPEAVHSSLPPFETSFFSPTKKQYVTLRTEAIPLTMKPAPAPAQTEAASGAVSQPVEAPPLVTPPQPDITDIVINPPSASKWLSPTGVLLVKSSAFWTVQAVPVGLVFLASVLAVLRRRKEARLAGRAGELRAAWNAFEPTTSSDTEFLRGAAQFIHTAQNGTPVKDADLQAILNRYQTANFSGVSSAPLSTEERSRMLAALGDLFRRALSKVSVLLFLGALVSGALQAQTPTTTSPDAVYQEAVAEMAKGNFTRAQYLAESLTKKNPPHLSSEVLQMIGHARYRQEDLGRAVLWYQRAQLLDPWSPELRQNLFHLDERLRFLTFGYDSPLTEWSLWLKPNQWIILAASGFWLVLLSIAWRIWAGRRSLGWAVAVSMVGFTLAVPATALAAVRPLGAERVRDISLVIMPDVRAFTAATVTAGTVMDLPPGSEVRILERRGAWCYVEIPAQPQTLRGWVEAGTITPLWIWDENLVP</sequence>
<dbReference type="STRING" id="48467.SAMN02745166_02717"/>
<dbReference type="Gene3D" id="1.25.40.10">
    <property type="entry name" value="Tetratricopeptide repeat domain"/>
    <property type="match status" value="1"/>
</dbReference>
<dbReference type="OrthoDB" id="180318at2"/>
<keyword evidence="2" id="KW-0812">Transmembrane</keyword>
<keyword evidence="5" id="KW-1185">Reference proteome</keyword>
<evidence type="ECO:0000313" key="5">
    <source>
        <dbReference type="Proteomes" id="UP000190774"/>
    </source>
</evidence>
<gene>
    <name evidence="4" type="ORF">SAMN02745166_02717</name>
</gene>